<dbReference type="PANTHER" id="PTHR23092:SF48">
    <property type="entry name" value="NUCLEOTIDYLTRANSFERASE FAMILY PROTEIN"/>
    <property type="match status" value="1"/>
</dbReference>
<dbReference type="Pfam" id="PF22600">
    <property type="entry name" value="MTPAP-like_central"/>
    <property type="match status" value="1"/>
</dbReference>
<name>A0ABR1FHY2_AURAN</name>
<protein>
    <submittedName>
        <fullName evidence="6">Patched domain-containing protein</fullName>
    </submittedName>
</protein>
<dbReference type="InterPro" id="IPR043519">
    <property type="entry name" value="NT_sf"/>
</dbReference>
<dbReference type="InterPro" id="IPR054708">
    <property type="entry name" value="MTPAP-like_central"/>
</dbReference>
<dbReference type="Gene3D" id="3.30.460.10">
    <property type="entry name" value="Beta Polymerase, domain 2"/>
    <property type="match status" value="1"/>
</dbReference>
<evidence type="ECO:0000313" key="6">
    <source>
        <dbReference type="EMBL" id="KAK7231073.1"/>
    </source>
</evidence>
<feature type="compositionally biased region" description="Low complexity" evidence="3">
    <location>
        <begin position="327"/>
        <end position="341"/>
    </location>
</feature>
<dbReference type="SUPFAM" id="SSF81301">
    <property type="entry name" value="Nucleotidyltransferase"/>
    <property type="match status" value="1"/>
</dbReference>
<proteinExistence type="predicted"/>
<dbReference type="PANTHER" id="PTHR23092">
    <property type="entry name" value="POLY(A) RNA POLYMERASE"/>
    <property type="match status" value="1"/>
</dbReference>
<keyword evidence="1" id="KW-0479">Metal-binding</keyword>
<dbReference type="InterPro" id="IPR045862">
    <property type="entry name" value="Trf4-like"/>
</dbReference>
<dbReference type="InterPro" id="IPR002058">
    <property type="entry name" value="PAP_assoc"/>
</dbReference>
<feature type="compositionally biased region" description="Low complexity" evidence="3">
    <location>
        <begin position="286"/>
        <end position="313"/>
    </location>
</feature>
<evidence type="ECO:0000256" key="1">
    <source>
        <dbReference type="ARBA" id="ARBA00022723"/>
    </source>
</evidence>
<feature type="domain" description="Poly(A) RNA polymerase mitochondrial-like central palm" evidence="5">
    <location>
        <begin position="609"/>
        <end position="732"/>
    </location>
</feature>
<feature type="region of interest" description="Disordered" evidence="3">
    <location>
        <begin position="218"/>
        <end position="479"/>
    </location>
</feature>
<comment type="caution">
    <text evidence="6">The sequence shown here is derived from an EMBL/GenBank/DDBJ whole genome shotgun (WGS) entry which is preliminary data.</text>
</comment>
<evidence type="ECO:0000256" key="2">
    <source>
        <dbReference type="ARBA" id="ARBA00022842"/>
    </source>
</evidence>
<feature type="compositionally biased region" description="Basic residues" evidence="3">
    <location>
        <begin position="439"/>
        <end position="448"/>
    </location>
</feature>
<evidence type="ECO:0000313" key="7">
    <source>
        <dbReference type="Proteomes" id="UP001363151"/>
    </source>
</evidence>
<feature type="region of interest" description="Disordered" evidence="3">
    <location>
        <begin position="560"/>
        <end position="591"/>
    </location>
</feature>
<keyword evidence="2" id="KW-0460">Magnesium</keyword>
<reference evidence="6 7" key="1">
    <citation type="submission" date="2024-03" db="EMBL/GenBank/DDBJ databases">
        <title>Aureococcus anophagefferens CCMP1851 and Kratosvirus quantuckense: Draft genome of a second virus-susceptible host strain in the model system.</title>
        <authorList>
            <person name="Chase E."/>
            <person name="Truchon A.R."/>
            <person name="Schepens W."/>
            <person name="Wilhelm S.W."/>
        </authorList>
    </citation>
    <scope>NUCLEOTIDE SEQUENCE [LARGE SCALE GENOMIC DNA]</scope>
    <source>
        <strain evidence="6 7">CCMP1851</strain>
    </source>
</reference>
<feature type="compositionally biased region" description="Low complexity" evidence="3">
    <location>
        <begin position="361"/>
        <end position="372"/>
    </location>
</feature>
<evidence type="ECO:0000259" key="4">
    <source>
        <dbReference type="Pfam" id="PF03828"/>
    </source>
</evidence>
<feature type="compositionally biased region" description="Low complexity" evidence="3">
    <location>
        <begin position="449"/>
        <end position="474"/>
    </location>
</feature>
<keyword evidence="7" id="KW-1185">Reference proteome</keyword>
<accession>A0ABR1FHY2</accession>
<sequence>MDAAGPPSAAWRAPLEELCFFLYEAYPATAAAARDAHPDARRTLRAWAGGAPAERYAVAPLPSPRAADCDDAPRAAASARLAALARVRYAPGDDGLDERGGGGDGARTAREAAPRGEVAVEVAAAPDLVDLVVAVSRGRAFGVPVAAKTSADGWCQTRWFKAAVDASGGATVGELVANLVEARLWCGFWAAAGRAPPAPAPEVDDLDGWWRSLAPGAQRPRVRAFEPRSRASRAPGRDLREPAARPRGARGGVRGRVRGRGCAVGASPLGSGVDRRGPFPPEAPPRARGGASAAAAVSLAAEADRAPAAAGAPRKPKKKTRVGSGQARAPGAAVRVTAPRPARWRRAVVGDPPPPERARARSLSPRRAAGAAARRRRAARAARRASRAGARRRRAAASPDPARRARGRSRTRRGPRPRPPSAPGPELRRVRRAAAAAPRGRRRARGLRARPASSPSRDGQPRKPASYSRRSSAAPKDDALEREAGAVDLLGAANAALRDENLRLQAEVMRLCNEAAPLRAVVEHGYRAPSYGRAQSQSQSARSAQLVVWWPATQAVPRSFDGSGFDGETRSGSVRSSLLKGHAPEPESRLADDVRAFAEKVSREQRARDFAWRCAREKVRGAVRSLWPRARVEPYGSCVTRLSLAGVSDLDLVIRLPRVRVATPAMTPGDLEGRNAIKETWPQELARRLRSEPWVAAMSVRVVASARVPVVKLATVPLGDVREAVRLDVSFEGPWHRGLDANRLVGRVLGQHPHARQILLVLKQHAADRGLCASYTGGLSSYALTLLVARFLSEQPRRGVDAGALLLGFFDFYAHKFDAATTSVGRHSYFARAELGAFNGTVVATHDGPRGGGRAFRFDPLYVEDPLSPGNNVGRNCFRIAQIQRAWHDAYVALSDRLAGDPGRPPPAPGRDDNVLRAIIALPS</sequence>
<dbReference type="SUPFAM" id="SSF81631">
    <property type="entry name" value="PAP/OAS1 substrate-binding domain"/>
    <property type="match status" value="1"/>
</dbReference>
<dbReference type="Pfam" id="PF03828">
    <property type="entry name" value="PAP_assoc"/>
    <property type="match status" value="1"/>
</dbReference>
<gene>
    <name evidence="6" type="ORF">SO694_00076130</name>
</gene>
<feature type="compositionally biased region" description="Basic residues" evidence="3">
    <location>
        <begin position="404"/>
        <end position="416"/>
    </location>
</feature>
<feature type="compositionally biased region" description="Basic and acidic residues" evidence="3">
    <location>
        <begin position="223"/>
        <end position="244"/>
    </location>
</feature>
<evidence type="ECO:0000256" key="3">
    <source>
        <dbReference type="SAM" id="MobiDB-lite"/>
    </source>
</evidence>
<dbReference type="Proteomes" id="UP001363151">
    <property type="component" value="Unassembled WGS sequence"/>
</dbReference>
<dbReference type="Gene3D" id="1.10.1410.10">
    <property type="match status" value="1"/>
</dbReference>
<feature type="compositionally biased region" description="Basic and acidic residues" evidence="3">
    <location>
        <begin position="582"/>
        <end position="591"/>
    </location>
</feature>
<feature type="compositionally biased region" description="Basic residues" evidence="3">
    <location>
        <begin position="373"/>
        <end position="395"/>
    </location>
</feature>
<dbReference type="CDD" id="cd05402">
    <property type="entry name" value="NT_PAP_TUTase"/>
    <property type="match status" value="1"/>
</dbReference>
<evidence type="ECO:0000259" key="5">
    <source>
        <dbReference type="Pfam" id="PF22600"/>
    </source>
</evidence>
<dbReference type="EMBL" id="JBBJCI010000420">
    <property type="protein sequence ID" value="KAK7231073.1"/>
    <property type="molecule type" value="Genomic_DNA"/>
</dbReference>
<feature type="domain" description="PAP-associated" evidence="4">
    <location>
        <begin position="803"/>
        <end position="871"/>
    </location>
</feature>
<organism evidence="6 7">
    <name type="scientific">Aureococcus anophagefferens</name>
    <name type="common">Harmful bloom alga</name>
    <dbReference type="NCBI Taxonomy" id="44056"/>
    <lineage>
        <taxon>Eukaryota</taxon>
        <taxon>Sar</taxon>
        <taxon>Stramenopiles</taxon>
        <taxon>Ochrophyta</taxon>
        <taxon>Pelagophyceae</taxon>
        <taxon>Pelagomonadales</taxon>
        <taxon>Pelagomonadaceae</taxon>
        <taxon>Aureococcus</taxon>
    </lineage>
</organism>